<dbReference type="PROSITE" id="PS51996">
    <property type="entry name" value="TR_MART"/>
    <property type="match status" value="1"/>
</dbReference>
<dbReference type="RefSeq" id="WP_092329510.1">
    <property type="nucleotide sequence ID" value="NZ_FNCP01000002.1"/>
</dbReference>
<protein>
    <submittedName>
        <fullName evidence="2">ADP-ribosyltransferase exoenzyme</fullName>
    </submittedName>
</protein>
<gene>
    <name evidence="2" type="ORF">SAMN05443529_102176</name>
</gene>
<dbReference type="Pfam" id="PF03496">
    <property type="entry name" value="ADPrib_exo_Tox"/>
    <property type="match status" value="1"/>
</dbReference>
<sequence length="225" mass="26617">MSIFIKIKEIWQSFFEEEPESLRNDHEFYDALQEILNYLKRLKNNSSYQVFECRDAIRQWSNHYYSTWEEQLTSEEVQNIKLYTSCSFKYNEHFRHCKYPRYEKKTRHIDSALEKAFTPEDVIAFRWIDLEGLQGLASSSTLYDGKKLLEKGFSSTTLFFNGNTEYSADVLFILKVPKDFNGACLKNISNIQTEDELLLKRNAIYTVERTIYSTTTHAILLCNVQ</sequence>
<accession>A0A1G7TCC4</accession>
<organism evidence="2 3">
    <name type="scientific">Desulfosporosinus hippei DSM 8344</name>
    <dbReference type="NCBI Taxonomy" id="1121419"/>
    <lineage>
        <taxon>Bacteria</taxon>
        <taxon>Bacillati</taxon>
        <taxon>Bacillota</taxon>
        <taxon>Clostridia</taxon>
        <taxon>Eubacteriales</taxon>
        <taxon>Desulfitobacteriaceae</taxon>
        <taxon>Desulfosporosinus</taxon>
    </lineage>
</organism>
<dbReference type="SUPFAM" id="SSF56399">
    <property type="entry name" value="ADP-ribosylation"/>
    <property type="match status" value="1"/>
</dbReference>
<keyword evidence="3" id="KW-1185">Reference proteome</keyword>
<dbReference type="AlphaFoldDB" id="A0A1G7TCC4"/>
<dbReference type="EMBL" id="FNCP01000002">
    <property type="protein sequence ID" value="SDG32752.1"/>
    <property type="molecule type" value="Genomic_DNA"/>
</dbReference>
<dbReference type="InterPro" id="IPR003540">
    <property type="entry name" value="ADP-ribosyltransferase"/>
</dbReference>
<proteinExistence type="predicted"/>
<feature type="domain" description="ADP ribosyltransferase" evidence="1">
    <location>
        <begin position="58"/>
        <end position="217"/>
    </location>
</feature>
<dbReference type="Gene3D" id="3.90.176.10">
    <property type="entry name" value="Toxin ADP-ribosyltransferase, Chain A, domain 1"/>
    <property type="match status" value="1"/>
</dbReference>
<dbReference type="OrthoDB" id="1796544at2"/>
<evidence type="ECO:0000313" key="2">
    <source>
        <dbReference type="EMBL" id="SDG32752.1"/>
    </source>
</evidence>
<evidence type="ECO:0000259" key="1">
    <source>
        <dbReference type="Pfam" id="PF03496"/>
    </source>
</evidence>
<name>A0A1G7TCC4_9FIRM</name>
<evidence type="ECO:0000313" key="3">
    <source>
        <dbReference type="Proteomes" id="UP000198656"/>
    </source>
</evidence>
<keyword evidence="2" id="KW-0808">Transferase</keyword>
<dbReference type="GO" id="GO:0016740">
    <property type="term" value="F:transferase activity"/>
    <property type="evidence" value="ECO:0007669"/>
    <property type="project" value="UniProtKB-KW"/>
</dbReference>
<dbReference type="GO" id="GO:0005576">
    <property type="term" value="C:extracellular region"/>
    <property type="evidence" value="ECO:0007669"/>
    <property type="project" value="InterPro"/>
</dbReference>
<dbReference type="Proteomes" id="UP000198656">
    <property type="component" value="Unassembled WGS sequence"/>
</dbReference>
<reference evidence="3" key="1">
    <citation type="submission" date="2016-10" db="EMBL/GenBank/DDBJ databases">
        <authorList>
            <person name="Varghese N."/>
            <person name="Submissions S."/>
        </authorList>
    </citation>
    <scope>NUCLEOTIDE SEQUENCE [LARGE SCALE GENOMIC DNA]</scope>
    <source>
        <strain evidence="3">DSM 8344</strain>
    </source>
</reference>